<name>A0ABP2BQJ8_9RHOB</name>
<evidence type="ECO:0000313" key="1">
    <source>
        <dbReference type="EMBL" id="CUX79368.1"/>
    </source>
</evidence>
<proteinExistence type="predicted"/>
<protein>
    <recommendedName>
        <fullName evidence="3">Mu-like prophage protein gp16</fullName>
    </recommendedName>
</protein>
<dbReference type="RefSeq" id="WP_072244197.1">
    <property type="nucleotide sequence ID" value="NZ_FBYC01000001.1"/>
</dbReference>
<dbReference type="InterPro" id="IPR009363">
    <property type="entry name" value="Phage_Mu_Gp16"/>
</dbReference>
<dbReference type="Pfam" id="PF06252">
    <property type="entry name" value="GemA"/>
    <property type="match status" value="1"/>
</dbReference>
<dbReference type="EMBL" id="FBYC01000001">
    <property type="protein sequence ID" value="CUX79368.1"/>
    <property type="molecule type" value="Genomic_DNA"/>
</dbReference>
<comment type="caution">
    <text evidence="1">The sequence shown here is derived from an EMBL/GenBank/DDBJ whole genome shotgun (WGS) entry which is preliminary data.</text>
</comment>
<keyword evidence="2" id="KW-1185">Reference proteome</keyword>
<reference evidence="1 2" key="1">
    <citation type="submission" date="2016-01" db="EMBL/GenBank/DDBJ databases">
        <authorList>
            <person name="Varghese N."/>
        </authorList>
    </citation>
    <scope>NUCLEOTIDE SEQUENCE [LARGE SCALE GENOMIC DNA]</scope>
    <source>
        <strain evidence="1 2">HL-91</strain>
    </source>
</reference>
<evidence type="ECO:0000313" key="2">
    <source>
        <dbReference type="Proteomes" id="UP000182045"/>
    </source>
</evidence>
<gene>
    <name evidence="1" type="ORF">Ga0058931_0046</name>
</gene>
<evidence type="ECO:0008006" key="3">
    <source>
        <dbReference type="Google" id="ProtNLM"/>
    </source>
</evidence>
<organism evidence="1 2">
    <name type="scientific">Roseibaca calidilacus</name>
    <dbReference type="NCBI Taxonomy" id="1666912"/>
    <lineage>
        <taxon>Bacteria</taxon>
        <taxon>Pseudomonadati</taxon>
        <taxon>Pseudomonadota</taxon>
        <taxon>Alphaproteobacteria</taxon>
        <taxon>Rhodobacterales</taxon>
        <taxon>Paracoccaceae</taxon>
        <taxon>Roseinatronobacter</taxon>
    </lineage>
</organism>
<sequence>MSISNKQIALIHVAKSKLGLTEAEFRSGLVDLCGVTSVTELDQDGFTALMGLFEYLGFKPLTAKGPDYGAREGMASFAQLELIRTIWKEWSGADVEDGLAVWLERYFGMSSLRFVTAHDARKVITALKKMKARDKAA</sequence>
<accession>A0ABP2BQJ8</accession>
<dbReference type="Proteomes" id="UP000182045">
    <property type="component" value="Unassembled WGS sequence"/>
</dbReference>